<dbReference type="EMBL" id="CP032418">
    <property type="protein sequence ID" value="AYC29671.1"/>
    <property type="molecule type" value="Genomic_DNA"/>
</dbReference>
<accession>A0A385YT38</accession>
<evidence type="ECO:0000313" key="2">
    <source>
        <dbReference type="EMBL" id="AYC30034.1"/>
    </source>
</evidence>
<evidence type="ECO:0000313" key="3">
    <source>
        <dbReference type="Proteomes" id="UP000265725"/>
    </source>
</evidence>
<dbReference type="Proteomes" id="UP000265725">
    <property type="component" value="Chromosome"/>
</dbReference>
<dbReference type="KEGG" id="paek:D3873_07120"/>
<organism evidence="1 3">
    <name type="scientific">Paenisporosarcina cavernae</name>
    <dbReference type="NCBI Taxonomy" id="2320858"/>
    <lineage>
        <taxon>Bacteria</taxon>
        <taxon>Bacillati</taxon>
        <taxon>Bacillota</taxon>
        <taxon>Bacilli</taxon>
        <taxon>Bacillales</taxon>
        <taxon>Caryophanaceae</taxon>
        <taxon>Paenisporosarcina</taxon>
    </lineage>
</organism>
<proteinExistence type="predicted"/>
<reference evidence="1" key="1">
    <citation type="submission" date="2018-09" db="EMBL/GenBank/DDBJ databases">
        <authorList>
            <person name="Parvin R."/>
            <person name="Begum J.A."/>
            <person name="Chowdhury E.H."/>
            <person name="Islam M.R."/>
            <person name="Harder T."/>
        </authorList>
    </citation>
    <scope>NUCLEOTIDE SEQUENCE</scope>
    <source>
        <strain evidence="1">K2R23-3</strain>
    </source>
</reference>
<evidence type="ECO:0000313" key="1">
    <source>
        <dbReference type="EMBL" id="AYC29671.1"/>
    </source>
</evidence>
<dbReference type="RefSeq" id="WP_119883409.1">
    <property type="nucleotide sequence ID" value="NZ_CP032418.1"/>
</dbReference>
<sequence length="92" mass="10642">MTTYLISYDLMDKDKNYDGVAEAIKSCSTGVWCRPLASVFLIESYLSAQEISNAIKAKVDADDKWLVIEVKNNKYGVLKRDMWEYMNKNMFI</sequence>
<protein>
    <recommendedName>
        <fullName evidence="4">CRISPR-associated protein Cas2</fullName>
    </recommendedName>
</protein>
<gene>
    <name evidence="1" type="ORF">D3873_07120</name>
    <name evidence="2" type="ORF">D3873_09170</name>
</gene>
<dbReference type="EMBL" id="CP032418">
    <property type="protein sequence ID" value="AYC30034.1"/>
    <property type="molecule type" value="Genomic_DNA"/>
</dbReference>
<dbReference type="AlphaFoldDB" id="A0A385YT38"/>
<reference evidence="3" key="2">
    <citation type="submission" date="2018-09" db="EMBL/GenBank/DDBJ databases">
        <authorList>
            <person name="Zhu H."/>
        </authorList>
    </citation>
    <scope>NUCLEOTIDE SEQUENCE [LARGE SCALE GENOMIC DNA]</scope>
    <source>
        <strain evidence="3">K2R23-3</strain>
    </source>
</reference>
<dbReference type="KEGG" id="paek:D3873_09170"/>
<name>A0A385YT38_9BACL</name>
<evidence type="ECO:0008006" key="4">
    <source>
        <dbReference type="Google" id="ProtNLM"/>
    </source>
</evidence>
<dbReference type="OrthoDB" id="2656750at2"/>
<keyword evidence="3" id="KW-1185">Reference proteome</keyword>